<feature type="compositionally biased region" description="Polar residues" evidence="16">
    <location>
        <begin position="286"/>
        <end position="296"/>
    </location>
</feature>
<dbReference type="STRING" id="39946.B8BBD4"/>
<keyword evidence="11" id="KW-0805">Transcription regulation</keyword>
<dbReference type="OMA" id="ASGFMSK"/>
<evidence type="ECO:0000256" key="8">
    <source>
        <dbReference type="ARBA" id="ARBA00022833"/>
    </source>
</evidence>
<dbReference type="Pfam" id="PF00271">
    <property type="entry name" value="Helicase_C"/>
    <property type="match status" value="1"/>
</dbReference>
<evidence type="ECO:0000256" key="16">
    <source>
        <dbReference type="SAM" id="MobiDB-lite"/>
    </source>
</evidence>
<dbReference type="Gene3D" id="3.40.50.300">
    <property type="entry name" value="P-loop containing nucleotide triphosphate hydrolases"/>
    <property type="match status" value="1"/>
</dbReference>
<evidence type="ECO:0000256" key="10">
    <source>
        <dbReference type="ARBA" id="ARBA00022853"/>
    </source>
</evidence>
<dbReference type="InterPro" id="IPR027417">
    <property type="entry name" value="P-loop_NTPase"/>
</dbReference>
<feature type="region of interest" description="Disordered" evidence="16">
    <location>
        <begin position="550"/>
        <end position="627"/>
    </location>
</feature>
<organism evidence="20 21">
    <name type="scientific">Oryza sativa subsp. indica</name>
    <name type="common">Rice</name>
    <dbReference type="NCBI Taxonomy" id="39946"/>
    <lineage>
        <taxon>Eukaryota</taxon>
        <taxon>Viridiplantae</taxon>
        <taxon>Streptophyta</taxon>
        <taxon>Embryophyta</taxon>
        <taxon>Tracheophyta</taxon>
        <taxon>Spermatophyta</taxon>
        <taxon>Magnoliopsida</taxon>
        <taxon>Liliopsida</taxon>
        <taxon>Poales</taxon>
        <taxon>Poaceae</taxon>
        <taxon>BOP clade</taxon>
        <taxon>Oryzoideae</taxon>
        <taxon>Oryzeae</taxon>
        <taxon>Oryzinae</taxon>
        <taxon>Oryza</taxon>
        <taxon>Oryza sativa</taxon>
    </lineage>
</organism>
<keyword evidence="14" id="KW-0539">Nucleus</keyword>
<dbReference type="GO" id="GO:0006281">
    <property type="term" value="P:DNA repair"/>
    <property type="evidence" value="ECO:0007669"/>
    <property type="project" value="TreeGrafter"/>
</dbReference>
<evidence type="ECO:0000256" key="4">
    <source>
        <dbReference type="ARBA" id="ARBA00022741"/>
    </source>
</evidence>
<feature type="domain" description="Helicase C-terminal" evidence="19">
    <location>
        <begin position="1058"/>
        <end position="1230"/>
    </location>
</feature>
<dbReference type="SUPFAM" id="SSF52540">
    <property type="entry name" value="P-loop containing nucleoside triphosphate hydrolases"/>
    <property type="match status" value="2"/>
</dbReference>
<evidence type="ECO:0000256" key="5">
    <source>
        <dbReference type="ARBA" id="ARBA00022771"/>
    </source>
</evidence>
<dbReference type="InterPro" id="IPR049730">
    <property type="entry name" value="SNF2/RAD54-like_C"/>
</dbReference>
<feature type="region of interest" description="Disordered" evidence="16">
    <location>
        <begin position="373"/>
        <end position="399"/>
    </location>
</feature>
<feature type="region of interest" description="Disordered" evidence="16">
    <location>
        <begin position="261"/>
        <end position="339"/>
    </location>
</feature>
<dbReference type="SMART" id="SM00490">
    <property type="entry name" value="HELICc"/>
    <property type="match status" value="1"/>
</dbReference>
<evidence type="ECO:0000256" key="1">
    <source>
        <dbReference type="ARBA" id="ARBA00004123"/>
    </source>
</evidence>
<keyword evidence="12" id="KW-0238">DNA-binding</keyword>
<feature type="domain" description="Helicase ATP-binding" evidence="18">
    <location>
        <begin position="633"/>
        <end position="806"/>
    </location>
</feature>
<evidence type="ECO:0000256" key="12">
    <source>
        <dbReference type="ARBA" id="ARBA00023125"/>
    </source>
</evidence>
<evidence type="ECO:0000256" key="3">
    <source>
        <dbReference type="ARBA" id="ARBA00022723"/>
    </source>
</evidence>
<dbReference type="InterPro" id="IPR038718">
    <property type="entry name" value="SNF2-like_sf"/>
</dbReference>
<dbReference type="GO" id="GO:0005524">
    <property type="term" value="F:ATP binding"/>
    <property type="evidence" value="ECO:0007669"/>
    <property type="project" value="UniProtKB-KW"/>
</dbReference>
<keyword evidence="4" id="KW-0547">Nucleotide-binding</keyword>
<dbReference type="Proteomes" id="UP000007015">
    <property type="component" value="Chromosome 8"/>
</dbReference>
<keyword evidence="21" id="KW-1185">Reference proteome</keyword>
<gene>
    <name evidence="20" type="ORF">OsI_28047</name>
</gene>
<dbReference type="PANTHER" id="PTHR45626:SF24">
    <property type="entry name" value="HELICASE-LIKE TRANSCRIPTION FACTOR CHR28-RELATED"/>
    <property type="match status" value="1"/>
</dbReference>
<feature type="compositionally biased region" description="Basic residues" evidence="16">
    <location>
        <begin position="715"/>
        <end position="734"/>
    </location>
</feature>
<reference evidence="20 21" key="1">
    <citation type="journal article" date="2005" name="PLoS Biol.">
        <title>The genomes of Oryza sativa: a history of duplications.</title>
        <authorList>
            <person name="Yu J."/>
            <person name="Wang J."/>
            <person name="Lin W."/>
            <person name="Li S."/>
            <person name="Li H."/>
            <person name="Zhou J."/>
            <person name="Ni P."/>
            <person name="Dong W."/>
            <person name="Hu S."/>
            <person name="Zeng C."/>
            <person name="Zhang J."/>
            <person name="Zhang Y."/>
            <person name="Li R."/>
            <person name="Xu Z."/>
            <person name="Li S."/>
            <person name="Li X."/>
            <person name="Zheng H."/>
            <person name="Cong L."/>
            <person name="Lin L."/>
            <person name="Yin J."/>
            <person name="Geng J."/>
            <person name="Li G."/>
            <person name="Shi J."/>
            <person name="Liu J."/>
            <person name="Lv H."/>
            <person name="Li J."/>
            <person name="Wang J."/>
            <person name="Deng Y."/>
            <person name="Ran L."/>
            <person name="Shi X."/>
            <person name="Wang X."/>
            <person name="Wu Q."/>
            <person name="Li C."/>
            <person name="Ren X."/>
            <person name="Wang J."/>
            <person name="Wang X."/>
            <person name="Li D."/>
            <person name="Liu D."/>
            <person name="Zhang X."/>
            <person name="Ji Z."/>
            <person name="Zhao W."/>
            <person name="Sun Y."/>
            <person name="Zhang Z."/>
            <person name="Bao J."/>
            <person name="Han Y."/>
            <person name="Dong L."/>
            <person name="Ji J."/>
            <person name="Chen P."/>
            <person name="Wu S."/>
            <person name="Liu J."/>
            <person name="Xiao Y."/>
            <person name="Bu D."/>
            <person name="Tan J."/>
            <person name="Yang L."/>
            <person name="Ye C."/>
            <person name="Zhang J."/>
            <person name="Xu J."/>
            <person name="Zhou Y."/>
            <person name="Yu Y."/>
            <person name="Zhang B."/>
            <person name="Zhuang S."/>
            <person name="Wei H."/>
            <person name="Liu B."/>
            <person name="Lei M."/>
            <person name="Yu H."/>
            <person name="Li Y."/>
            <person name="Xu H."/>
            <person name="Wei S."/>
            <person name="He X."/>
            <person name="Fang L."/>
            <person name="Zhang Z."/>
            <person name="Zhang Y."/>
            <person name="Huang X."/>
            <person name="Su Z."/>
            <person name="Tong W."/>
            <person name="Li J."/>
            <person name="Tong Z."/>
            <person name="Li S."/>
            <person name="Ye J."/>
            <person name="Wang L."/>
            <person name="Fang L."/>
            <person name="Lei T."/>
            <person name="Chen C."/>
            <person name="Chen H."/>
            <person name="Xu Z."/>
            <person name="Li H."/>
            <person name="Huang H."/>
            <person name="Zhang F."/>
            <person name="Xu H."/>
            <person name="Li N."/>
            <person name="Zhao C."/>
            <person name="Li S."/>
            <person name="Dong L."/>
            <person name="Huang Y."/>
            <person name="Li L."/>
            <person name="Xi Y."/>
            <person name="Qi Q."/>
            <person name="Li W."/>
            <person name="Zhang B."/>
            <person name="Hu W."/>
            <person name="Zhang Y."/>
            <person name="Tian X."/>
            <person name="Jiao Y."/>
            <person name="Liang X."/>
            <person name="Jin J."/>
            <person name="Gao L."/>
            <person name="Zheng W."/>
            <person name="Hao B."/>
            <person name="Liu S."/>
            <person name="Wang W."/>
            <person name="Yuan L."/>
            <person name="Cao M."/>
            <person name="McDermott J."/>
            <person name="Samudrala R."/>
            <person name="Wang J."/>
            <person name="Wong G.K."/>
            <person name="Yang H."/>
        </authorList>
    </citation>
    <scope>NUCLEOTIDE SEQUENCE [LARGE SCALE GENOMIC DNA]</scope>
    <source>
        <strain evidence="21">cv. 93-11</strain>
    </source>
</reference>
<dbReference type="PROSITE" id="PS00518">
    <property type="entry name" value="ZF_RING_1"/>
    <property type="match status" value="1"/>
</dbReference>
<protein>
    <submittedName>
        <fullName evidence="20">Uncharacterized protein</fullName>
    </submittedName>
</protein>
<keyword evidence="6" id="KW-0378">Hydrolase</keyword>
<feature type="compositionally biased region" description="Low complexity" evidence="16">
    <location>
        <begin position="578"/>
        <end position="589"/>
    </location>
</feature>
<keyword evidence="10" id="KW-0156">Chromatin regulator</keyword>
<dbReference type="Pfam" id="PF13923">
    <property type="entry name" value="zf-C3HC4_2"/>
    <property type="match status" value="1"/>
</dbReference>
<keyword evidence="7" id="KW-0347">Helicase</keyword>
<keyword evidence="9" id="KW-0067">ATP-binding</keyword>
<keyword evidence="5 15" id="KW-0863">Zinc-finger</keyword>
<dbReference type="AlphaFoldDB" id="B8BBD4"/>
<dbReference type="PROSITE" id="PS51194">
    <property type="entry name" value="HELICASE_CTER"/>
    <property type="match status" value="1"/>
</dbReference>
<dbReference type="Gene3D" id="3.40.50.10810">
    <property type="entry name" value="Tandem AAA-ATPase domain"/>
    <property type="match status" value="3"/>
</dbReference>
<dbReference type="SMART" id="SM00487">
    <property type="entry name" value="DEXDc"/>
    <property type="match status" value="1"/>
</dbReference>
<dbReference type="Pfam" id="PF00176">
    <property type="entry name" value="SNF2-rel_dom"/>
    <property type="match status" value="1"/>
</dbReference>
<proteinExistence type="inferred from homology"/>
<feature type="region of interest" description="Disordered" evidence="16">
    <location>
        <begin position="695"/>
        <end position="735"/>
    </location>
</feature>
<accession>B8BBD4</accession>
<evidence type="ECO:0000313" key="20">
    <source>
        <dbReference type="EMBL" id="EEC83002.1"/>
    </source>
</evidence>
<dbReference type="InterPro" id="IPR000330">
    <property type="entry name" value="SNF2_N"/>
</dbReference>
<dbReference type="PROSITE" id="PS50089">
    <property type="entry name" value="ZF_RING_2"/>
    <property type="match status" value="1"/>
</dbReference>
<dbReference type="CDD" id="cd18793">
    <property type="entry name" value="SF2_C_SNF"/>
    <property type="match status" value="1"/>
</dbReference>
<evidence type="ECO:0000256" key="11">
    <source>
        <dbReference type="ARBA" id="ARBA00023015"/>
    </source>
</evidence>
<dbReference type="GO" id="GO:0008270">
    <property type="term" value="F:zinc ion binding"/>
    <property type="evidence" value="ECO:0007669"/>
    <property type="project" value="UniProtKB-KW"/>
</dbReference>
<dbReference type="GO" id="GO:0008094">
    <property type="term" value="F:ATP-dependent activity, acting on DNA"/>
    <property type="evidence" value="ECO:0007669"/>
    <property type="project" value="TreeGrafter"/>
</dbReference>
<dbReference type="PROSITE" id="PS51192">
    <property type="entry name" value="HELICASE_ATP_BIND_1"/>
    <property type="match status" value="1"/>
</dbReference>
<dbReference type="InterPro" id="IPR013083">
    <property type="entry name" value="Znf_RING/FYVE/PHD"/>
</dbReference>
<dbReference type="Gene3D" id="3.30.40.10">
    <property type="entry name" value="Zinc/RING finger domain, C3HC4 (zinc finger)"/>
    <property type="match status" value="1"/>
</dbReference>
<dbReference type="SUPFAM" id="SSF57850">
    <property type="entry name" value="RING/U-box"/>
    <property type="match status" value="1"/>
</dbReference>
<evidence type="ECO:0000313" key="21">
    <source>
        <dbReference type="Proteomes" id="UP000007015"/>
    </source>
</evidence>
<dbReference type="InterPro" id="IPR001650">
    <property type="entry name" value="Helicase_C-like"/>
</dbReference>
<dbReference type="InterPro" id="IPR014001">
    <property type="entry name" value="Helicase_ATP-bd"/>
</dbReference>
<feature type="compositionally biased region" description="Basic and acidic residues" evidence="16">
    <location>
        <begin position="563"/>
        <end position="577"/>
    </location>
</feature>
<keyword evidence="13" id="KW-0804">Transcription</keyword>
<comment type="subcellular location">
    <subcellularLocation>
        <location evidence="1">Nucleus</location>
    </subcellularLocation>
</comment>
<dbReference type="FunFam" id="3.40.50.10810:FF:000071">
    <property type="entry name" value="SNF2 domain-containing protein / helicase domain-containing protein / zinc finger protein-like protein"/>
    <property type="match status" value="1"/>
</dbReference>
<feature type="region of interest" description="Disordered" evidence="16">
    <location>
        <begin position="236"/>
        <end position="255"/>
    </location>
</feature>
<evidence type="ECO:0000256" key="14">
    <source>
        <dbReference type="ARBA" id="ARBA00023242"/>
    </source>
</evidence>
<evidence type="ECO:0000259" key="18">
    <source>
        <dbReference type="PROSITE" id="PS51192"/>
    </source>
</evidence>
<dbReference type="GO" id="GO:0003677">
    <property type="term" value="F:DNA binding"/>
    <property type="evidence" value="ECO:0007669"/>
    <property type="project" value="UniProtKB-KW"/>
</dbReference>
<evidence type="ECO:0000259" key="17">
    <source>
        <dbReference type="PROSITE" id="PS50089"/>
    </source>
</evidence>
<dbReference type="CDD" id="cd18008">
    <property type="entry name" value="DEXDc_SHPRH-like"/>
    <property type="match status" value="1"/>
</dbReference>
<name>B8BBD4_ORYSI</name>
<feature type="domain" description="RING-type" evidence="17">
    <location>
        <begin position="959"/>
        <end position="995"/>
    </location>
</feature>
<keyword evidence="8" id="KW-0862">Zinc</keyword>
<evidence type="ECO:0000256" key="6">
    <source>
        <dbReference type="ARBA" id="ARBA00022801"/>
    </source>
</evidence>
<dbReference type="GO" id="GO:0016787">
    <property type="term" value="F:hydrolase activity"/>
    <property type="evidence" value="ECO:0007669"/>
    <property type="project" value="UniProtKB-KW"/>
</dbReference>
<sequence>MSRIESLMNRCTWRQGGRVELAIHPTSGSLLEMRNLPLGVGGDGGPLHQEDNSESDRAGRWCLRHVDAQRQRLTGQLVGDVAVLQDGESALSAHALHVLMRSGIQTPSCSPRGPSIWTSALKDHPLPADATVITVCRVADAVRHQARSTASHRRTGLAVVAGSGEDGRAPVRRRGGLGEEGVWWKMERVCTAKHNWSSDYTDAVRMLAGNMNNDNYIDLSSDSDIDFDFDSDDSVGGLDQELASSSSRPTENINGQYRTLPPSFTNGRHVDNARHALGSGDRAYPHSSSYRGSPNDSARAAPASNRTDIVVKKHNGFASDENDNGKRILPSSFSNGRTTNAMHPVVASETRKFPPSFTNGNSQRLAENRMGKNVANGIGEPSSSRFPSRSSFGTDNKKVITDSDNEDVYVYGSSSSHRVLPPSFGRNSSANHSEFANGIDMQGRLNLENRIIDSDERAVYQEALQNIIQDKREDDLPEGVLSVPLLRHQKMALAWMVSKENSSHCAGGILADDQGLGKTVSTIALIQKQRIQQSKFMSVDSDRLKAEALNLDDDDEAAPVADNKGEQTKNDEPRKDLGAGSSSTAAGTGDVETCASLMNTAPDKTVERNVERKKKSKASTSSTMQSMTRPAAGTLVVCPASVLKQWANELTDKVGESAKLSVLVYHGGSRTKDPNELAKYDVVITTYTIVANEVPKQNADDDTDQKNGEESSAGNKRKQPPKAQSKSKKKKKKLKDSDIYLASGPVARVRWFRVVLDEAQTIKNFRTQVAKACCGLRAKRRWCLSGTPIQNAIDELYSYFRFLKYDPYSTYNSFCTMIKHPIARNAVHGYKKLQTVLRIVLLRRTKETLIDGEPIIKLPPKTINLDKVDFTKEERAFYLTLEERSRQQFKAYAAAGTLKQNYANILLMLLRLRQACDHPLLVKGHQSEYKGDGSIEMAKQLPKEMIINLLAKLEVGEFCSVCSDVPEDAVVTMCGHVFCYQCIYERITTDENMCPSPNCGNTLSTDSVFSSGALRICMSGVSSSHASGSSSLDDESSSISQTSYISSKIQAAIDILNSIINTYALTDSDTVESNPSRVAPVKAIVFSQWTGMLDLLELSLNSNLIQYRRLDGTMSLNSRDKAVKDFNTDPEVRVMIMSLKAGNLGLNMVAACHVILLDLWWNPYAEDQAIDRAHRIGQTRPVTVSRLTIKDTVEDRILALQEEKRAMVSSAFGEDKSGGHATRLTVDDLKYLFRI</sequence>
<evidence type="ECO:0000256" key="9">
    <source>
        <dbReference type="ARBA" id="ARBA00022840"/>
    </source>
</evidence>
<comment type="similarity">
    <text evidence="2">Belongs to the SNF2/RAD54 helicase family. RAD16 subfamily.</text>
</comment>
<feature type="compositionally biased region" description="Polar residues" evidence="16">
    <location>
        <begin position="242"/>
        <end position="255"/>
    </location>
</feature>
<dbReference type="HOGENOM" id="CLU_000315_2_3_1"/>
<dbReference type="Gramene" id="BGIOSGA028097-TA">
    <property type="protein sequence ID" value="BGIOSGA028097-PA"/>
    <property type="gene ID" value="BGIOSGA028097"/>
</dbReference>
<dbReference type="InterPro" id="IPR050628">
    <property type="entry name" value="SNF2_RAD54_helicase_TF"/>
</dbReference>
<evidence type="ECO:0000256" key="7">
    <source>
        <dbReference type="ARBA" id="ARBA00022806"/>
    </source>
</evidence>
<feature type="compositionally biased region" description="Low complexity" evidence="16">
    <location>
        <begin position="381"/>
        <end position="392"/>
    </location>
</feature>
<dbReference type="EMBL" id="CM000133">
    <property type="protein sequence ID" value="EEC83002.1"/>
    <property type="molecule type" value="Genomic_DNA"/>
</dbReference>
<dbReference type="GO" id="GO:0080188">
    <property type="term" value="P:gene silencing by siRNA-directed DNA methylation"/>
    <property type="evidence" value="ECO:0007669"/>
    <property type="project" value="UniProtKB-ARBA"/>
</dbReference>
<evidence type="ECO:0000259" key="19">
    <source>
        <dbReference type="PROSITE" id="PS51194"/>
    </source>
</evidence>
<evidence type="ECO:0000256" key="2">
    <source>
        <dbReference type="ARBA" id="ARBA00008438"/>
    </source>
</evidence>
<dbReference type="PANTHER" id="PTHR45626">
    <property type="entry name" value="TRANSCRIPTION TERMINATION FACTOR 2-RELATED"/>
    <property type="match status" value="1"/>
</dbReference>
<dbReference type="GO" id="GO:0005634">
    <property type="term" value="C:nucleus"/>
    <property type="evidence" value="ECO:0007669"/>
    <property type="project" value="UniProtKB-SubCell"/>
</dbReference>
<evidence type="ECO:0000256" key="15">
    <source>
        <dbReference type="PROSITE-ProRule" id="PRU00175"/>
    </source>
</evidence>
<dbReference type="InterPro" id="IPR017907">
    <property type="entry name" value="Znf_RING_CS"/>
</dbReference>
<evidence type="ECO:0000256" key="13">
    <source>
        <dbReference type="ARBA" id="ARBA00023163"/>
    </source>
</evidence>
<keyword evidence="3" id="KW-0479">Metal-binding</keyword>
<dbReference type="GO" id="GO:0004386">
    <property type="term" value="F:helicase activity"/>
    <property type="evidence" value="ECO:0007669"/>
    <property type="project" value="UniProtKB-KW"/>
</dbReference>
<dbReference type="FunFam" id="3.40.50.10810:FF:000068">
    <property type="entry name" value="SNF2 domain-containing protein / helicase domain-containing protein / zinc finger protein-like protein"/>
    <property type="match status" value="1"/>
</dbReference>
<dbReference type="InterPro" id="IPR001841">
    <property type="entry name" value="Znf_RING"/>
</dbReference>
<dbReference type="SMART" id="SM00184">
    <property type="entry name" value="RING"/>
    <property type="match status" value="1"/>
</dbReference>